<comment type="caution">
    <text evidence="1">The sequence shown here is derived from an EMBL/GenBank/DDBJ whole genome shotgun (WGS) entry which is preliminary data.</text>
</comment>
<dbReference type="EMBL" id="JAFIRN010000009">
    <property type="protein sequence ID" value="KAG5842641.1"/>
    <property type="molecule type" value="Genomic_DNA"/>
</dbReference>
<keyword evidence="2" id="KW-1185">Reference proteome</keyword>
<organism evidence="1 2">
    <name type="scientific">Anguilla anguilla</name>
    <name type="common">European freshwater eel</name>
    <name type="synonym">Muraena anguilla</name>
    <dbReference type="NCBI Taxonomy" id="7936"/>
    <lineage>
        <taxon>Eukaryota</taxon>
        <taxon>Metazoa</taxon>
        <taxon>Chordata</taxon>
        <taxon>Craniata</taxon>
        <taxon>Vertebrata</taxon>
        <taxon>Euteleostomi</taxon>
        <taxon>Actinopterygii</taxon>
        <taxon>Neopterygii</taxon>
        <taxon>Teleostei</taxon>
        <taxon>Anguilliformes</taxon>
        <taxon>Anguillidae</taxon>
        <taxon>Anguilla</taxon>
    </lineage>
</organism>
<protein>
    <submittedName>
        <fullName evidence="1">Uncharacterized protein</fullName>
    </submittedName>
</protein>
<evidence type="ECO:0000313" key="2">
    <source>
        <dbReference type="Proteomes" id="UP001044222"/>
    </source>
</evidence>
<name>A0A9D3M512_ANGAN</name>
<dbReference type="AlphaFoldDB" id="A0A9D3M512"/>
<proteinExistence type="predicted"/>
<reference evidence="1" key="1">
    <citation type="submission" date="2021-01" db="EMBL/GenBank/DDBJ databases">
        <title>A chromosome-scale assembly of European eel, Anguilla anguilla.</title>
        <authorList>
            <person name="Henkel C."/>
            <person name="Jong-Raadsen S.A."/>
            <person name="Dufour S."/>
            <person name="Weltzien F.-A."/>
            <person name="Palstra A.P."/>
            <person name="Pelster B."/>
            <person name="Spaink H.P."/>
            <person name="Van Den Thillart G.E."/>
            <person name="Jansen H."/>
            <person name="Zahm M."/>
            <person name="Klopp C."/>
            <person name="Cedric C."/>
            <person name="Louis A."/>
            <person name="Berthelot C."/>
            <person name="Parey E."/>
            <person name="Roest Crollius H."/>
            <person name="Montfort J."/>
            <person name="Robinson-Rechavi M."/>
            <person name="Bucao C."/>
            <person name="Bouchez O."/>
            <person name="Gislard M."/>
            <person name="Lluch J."/>
            <person name="Milhes M."/>
            <person name="Lampietro C."/>
            <person name="Lopez Roques C."/>
            <person name="Donnadieu C."/>
            <person name="Braasch I."/>
            <person name="Desvignes T."/>
            <person name="Postlethwait J."/>
            <person name="Bobe J."/>
            <person name="Guiguen Y."/>
            <person name="Dirks R."/>
        </authorList>
    </citation>
    <scope>NUCLEOTIDE SEQUENCE</scope>
    <source>
        <strain evidence="1">Tag_6206</strain>
        <tissue evidence="1">Liver</tissue>
    </source>
</reference>
<dbReference type="Proteomes" id="UP001044222">
    <property type="component" value="Chromosome 9"/>
</dbReference>
<evidence type="ECO:0000313" key="1">
    <source>
        <dbReference type="EMBL" id="KAG5842641.1"/>
    </source>
</evidence>
<gene>
    <name evidence="1" type="ORF">ANANG_G00179770</name>
</gene>
<accession>A0A9D3M512</accession>
<sequence length="102" mass="11663">MSKKTLLPRPVICRHNLLLNELVEIPQGLTEGPRIPAPQLACPRSRVHSLVLHHILLSEVSTVSEVSREERFVDWTAAEFYNQNFSFTWSLLILLTCPCQII</sequence>